<dbReference type="EMBL" id="CBWK010000484">
    <property type="protein sequence ID" value="CDL10414.1"/>
    <property type="molecule type" value="Genomic_DNA"/>
</dbReference>
<evidence type="ECO:0000256" key="6">
    <source>
        <dbReference type="ARBA" id="ARBA00023316"/>
    </source>
</evidence>
<dbReference type="PANTHER" id="PTHR30518:SF2">
    <property type="entry name" value="ENDOLYTIC MUREIN TRANSGLYCOSYLASE"/>
    <property type="match status" value="1"/>
</dbReference>
<evidence type="ECO:0000256" key="1">
    <source>
        <dbReference type="ARBA" id="ARBA00022475"/>
    </source>
</evidence>
<dbReference type="Proteomes" id="UP000019183">
    <property type="component" value="Unassembled WGS sequence"/>
</dbReference>
<dbReference type="PANTHER" id="PTHR30518">
    <property type="entry name" value="ENDOLYTIC MUREIN TRANSGLYCOSYLASE"/>
    <property type="match status" value="1"/>
</dbReference>
<sequence length="257" mass="29065">MEPELSHFKAGTYRFTPQMTVREMLQLLASGKEAQFPLRFVEGMRVSDYLRQLRDAPYVKHTLEDDSYATVAKALGLEHADWVEGWFWPDTWMYTANTSDIAILKRAHQKMVAEVAKVWEGRMENLPYADQNQLLTMASIIEKETAVAEERDRVASVFINRLRIGMRLQTDPTVIYGMGAGYTGKLTRKDLETPTAYNTYTISGLPPGPIAVPGEASLKAAAHPAKNAISLFRRRREGGPYVLPQTWSVITVRCRII</sequence>
<reference evidence="8" key="1">
    <citation type="submission" date="2013-10" db="EMBL/GenBank/DDBJ databases">
        <title>Antibiotic resistance diversity of beta-lactamase producers in the General Hospital Vienna.</title>
        <authorList>
            <person name="Barisic I."/>
            <person name="Mitteregger D."/>
            <person name="Hirschl A.M."/>
            <person name="Noehammer C."/>
            <person name="Wiesinger-Mayr H."/>
        </authorList>
    </citation>
    <scope>NUCLEOTIDE SEQUENCE [LARGE SCALE GENOMIC DNA]</scope>
    <source>
        <strain evidence="8">IS43</strain>
    </source>
</reference>
<dbReference type="GO" id="GO:0071555">
    <property type="term" value="P:cell wall organization"/>
    <property type="evidence" value="ECO:0007669"/>
    <property type="project" value="UniProtKB-KW"/>
</dbReference>
<feature type="site" description="Important for catalytic activity" evidence="7">
    <location>
        <position position="144"/>
    </location>
</feature>
<dbReference type="HAMAP" id="MF_02065">
    <property type="entry name" value="MltG"/>
    <property type="match status" value="1"/>
</dbReference>
<comment type="similarity">
    <text evidence="7">Belongs to the transglycosylase MltG family.</text>
</comment>
<protein>
    <recommendedName>
        <fullName evidence="7">Endolytic murein transglycosylase</fullName>
        <ecNumber evidence="7">4.2.2.29</ecNumber>
    </recommendedName>
    <alternativeName>
        <fullName evidence="7">Peptidoglycan lytic transglycosylase</fullName>
    </alternativeName>
    <alternativeName>
        <fullName evidence="7">Peptidoglycan polymerization terminase</fullName>
    </alternativeName>
</protein>
<evidence type="ECO:0000256" key="3">
    <source>
        <dbReference type="ARBA" id="ARBA00022989"/>
    </source>
</evidence>
<evidence type="ECO:0000313" key="8">
    <source>
        <dbReference type="EMBL" id="CDL10414.1"/>
    </source>
</evidence>
<keyword evidence="5 7" id="KW-0456">Lyase</keyword>
<evidence type="ECO:0000256" key="5">
    <source>
        <dbReference type="ARBA" id="ARBA00023239"/>
    </source>
</evidence>
<accession>W1DQL4</accession>
<proteinExistence type="inferred from homology"/>
<dbReference type="eggNOG" id="COG1559">
    <property type="taxonomic scope" value="Bacteria"/>
</dbReference>
<dbReference type="Pfam" id="PF02618">
    <property type="entry name" value="YceG"/>
    <property type="match status" value="1"/>
</dbReference>
<keyword evidence="4 7" id="KW-0472">Membrane</keyword>
<organism evidence="8 9">
    <name type="scientific">Klebsiella pneumoniae IS43</name>
    <dbReference type="NCBI Taxonomy" id="1432552"/>
    <lineage>
        <taxon>Bacteria</taxon>
        <taxon>Pseudomonadati</taxon>
        <taxon>Pseudomonadota</taxon>
        <taxon>Gammaproteobacteria</taxon>
        <taxon>Enterobacterales</taxon>
        <taxon>Enterobacteriaceae</taxon>
        <taxon>Klebsiella/Raoultella group</taxon>
        <taxon>Klebsiella</taxon>
        <taxon>Klebsiella pneumoniae complex</taxon>
    </lineage>
</organism>
<evidence type="ECO:0000256" key="7">
    <source>
        <dbReference type="HAMAP-Rule" id="MF_02065"/>
    </source>
</evidence>
<comment type="caution">
    <text evidence="8">The sequence shown here is derived from an EMBL/GenBank/DDBJ whole genome shotgun (WGS) entry which is preliminary data.</text>
</comment>
<evidence type="ECO:0000256" key="2">
    <source>
        <dbReference type="ARBA" id="ARBA00022692"/>
    </source>
</evidence>
<comment type="catalytic activity">
    <reaction evidence="7">
        <text>a peptidoglycan chain = a peptidoglycan chain with N-acetyl-1,6-anhydromuramyl-[peptide] at the reducing end + a peptidoglycan chain with N-acetylglucosamine at the non-reducing end.</text>
        <dbReference type="EC" id="4.2.2.29"/>
    </reaction>
</comment>
<dbReference type="EC" id="4.2.2.29" evidence="7"/>
<evidence type="ECO:0000313" key="9">
    <source>
        <dbReference type="Proteomes" id="UP000019183"/>
    </source>
</evidence>
<dbReference type="GO" id="GO:0005886">
    <property type="term" value="C:plasma membrane"/>
    <property type="evidence" value="ECO:0007669"/>
    <property type="project" value="UniProtKB-UniRule"/>
</dbReference>
<dbReference type="GO" id="GO:0008932">
    <property type="term" value="F:lytic endotransglycosylase activity"/>
    <property type="evidence" value="ECO:0007669"/>
    <property type="project" value="UniProtKB-UniRule"/>
</dbReference>
<dbReference type="GO" id="GO:0009252">
    <property type="term" value="P:peptidoglycan biosynthetic process"/>
    <property type="evidence" value="ECO:0007669"/>
    <property type="project" value="UniProtKB-UniRule"/>
</dbReference>
<comment type="function">
    <text evidence="7">Functions as a peptidoglycan terminase that cleaves nascent peptidoglycan strands endolytically to terminate their elongation.</text>
</comment>
<keyword evidence="9" id="KW-1185">Reference proteome</keyword>
<gene>
    <name evidence="7" type="primary">mltG</name>
</gene>
<name>W1DQL4_KLEPN</name>
<dbReference type="Gene3D" id="3.30.160.60">
    <property type="entry name" value="Classic Zinc Finger"/>
    <property type="match status" value="1"/>
</dbReference>
<keyword evidence="7" id="KW-0997">Cell inner membrane</keyword>
<dbReference type="NCBIfam" id="TIGR00247">
    <property type="entry name" value="endolytic transglycosylase MltG"/>
    <property type="match status" value="1"/>
</dbReference>
<keyword evidence="6 7" id="KW-0961">Cell wall biogenesis/degradation</keyword>
<dbReference type="AlphaFoldDB" id="W1DQL4"/>
<dbReference type="InterPro" id="IPR003770">
    <property type="entry name" value="MLTG-like"/>
</dbReference>
<dbReference type="CDD" id="cd08010">
    <property type="entry name" value="MltG_like"/>
    <property type="match status" value="1"/>
</dbReference>
<dbReference type="FunFam" id="3.30.160.60:FF:000497">
    <property type="entry name" value="Endolytic murein transglycosylase"/>
    <property type="match status" value="1"/>
</dbReference>
<keyword evidence="2 7" id="KW-0812">Transmembrane</keyword>
<evidence type="ECO:0000256" key="4">
    <source>
        <dbReference type="ARBA" id="ARBA00023136"/>
    </source>
</evidence>
<keyword evidence="1 7" id="KW-1003">Cell membrane</keyword>
<keyword evidence="3 7" id="KW-1133">Transmembrane helix</keyword>